<comment type="caution">
    <text evidence="1">The sequence shown here is derived from an EMBL/GenBank/DDBJ whole genome shotgun (WGS) entry which is preliminary data.</text>
</comment>
<proteinExistence type="predicted"/>
<evidence type="ECO:0000313" key="1">
    <source>
        <dbReference type="EMBL" id="CAG8856158.1"/>
    </source>
</evidence>
<dbReference type="EMBL" id="CAJVQB010156697">
    <property type="protein sequence ID" value="CAG8856158.1"/>
    <property type="molecule type" value="Genomic_DNA"/>
</dbReference>
<keyword evidence="2" id="KW-1185">Reference proteome</keyword>
<reference evidence="1 2" key="1">
    <citation type="submission" date="2021-06" db="EMBL/GenBank/DDBJ databases">
        <authorList>
            <person name="Kallberg Y."/>
            <person name="Tangrot J."/>
            <person name="Rosling A."/>
        </authorList>
    </citation>
    <scope>NUCLEOTIDE SEQUENCE [LARGE SCALE GENOMIC DNA]</scope>
    <source>
        <strain evidence="1 2">120-4 pot B 10/14</strain>
    </source>
</reference>
<organism evidence="1 2">
    <name type="scientific">Gigaspora margarita</name>
    <dbReference type="NCBI Taxonomy" id="4874"/>
    <lineage>
        <taxon>Eukaryota</taxon>
        <taxon>Fungi</taxon>
        <taxon>Fungi incertae sedis</taxon>
        <taxon>Mucoromycota</taxon>
        <taxon>Glomeromycotina</taxon>
        <taxon>Glomeromycetes</taxon>
        <taxon>Diversisporales</taxon>
        <taxon>Gigasporaceae</taxon>
        <taxon>Gigaspora</taxon>
    </lineage>
</organism>
<accession>A0ABN7XLG4</accession>
<gene>
    <name evidence="1" type="ORF">GMARGA_LOCUS44979</name>
</gene>
<name>A0ABN7XLG4_GIGMA</name>
<protein>
    <submittedName>
        <fullName evidence="1">29833_t:CDS:1</fullName>
    </submittedName>
</protein>
<feature type="non-terminal residue" evidence="1">
    <location>
        <position position="119"/>
    </location>
</feature>
<dbReference type="Proteomes" id="UP000789901">
    <property type="component" value="Unassembled WGS sequence"/>
</dbReference>
<sequence>MSSTSSILIKNYGDIYFNTQTTELAVEFFEELGILPKIRTCSKCKSPMRKTKDNSRGDKQKWACTSRTACGHATTIRSETWLAKSKPTLAQIAKIMFCWSHSLPQKYAALESGISTHTM</sequence>
<evidence type="ECO:0000313" key="2">
    <source>
        <dbReference type="Proteomes" id="UP000789901"/>
    </source>
</evidence>